<dbReference type="RefSeq" id="XP_052942480.1">
    <property type="nucleotide sequence ID" value="XM_053091379.1"/>
</dbReference>
<dbReference type="SUPFAM" id="SSF48371">
    <property type="entry name" value="ARM repeat"/>
    <property type="match status" value="1"/>
</dbReference>
<name>A0AA38H232_9TREE</name>
<evidence type="ECO:0000313" key="2">
    <source>
        <dbReference type="EMBL" id="KAI9632703.1"/>
    </source>
</evidence>
<dbReference type="PANTHER" id="PTHR32226">
    <property type="entry name" value="TELO2-INTERACTING PROTEIN 2"/>
    <property type="match status" value="1"/>
</dbReference>
<dbReference type="GeneID" id="77730584"/>
<evidence type="ECO:0000313" key="3">
    <source>
        <dbReference type="Proteomes" id="UP001164286"/>
    </source>
</evidence>
<dbReference type="EMBL" id="JAKWFO010000014">
    <property type="protein sequence ID" value="KAI9632703.1"/>
    <property type="molecule type" value="Genomic_DNA"/>
</dbReference>
<dbReference type="InterPro" id="IPR018870">
    <property type="entry name" value="Tti2"/>
</dbReference>
<dbReference type="InterPro" id="IPR016024">
    <property type="entry name" value="ARM-type_fold"/>
</dbReference>
<dbReference type="PANTHER" id="PTHR32226:SF2">
    <property type="entry name" value="TELO2-INTERACTING PROTEIN 2"/>
    <property type="match status" value="1"/>
</dbReference>
<dbReference type="GO" id="GO:0110078">
    <property type="term" value="C:TTT Hsp90 cochaperone complex"/>
    <property type="evidence" value="ECO:0007669"/>
    <property type="project" value="InterPro"/>
</dbReference>
<gene>
    <name evidence="2" type="ORF">MKK02DRAFT_41013</name>
</gene>
<evidence type="ECO:0000256" key="1">
    <source>
        <dbReference type="ARBA" id="ARBA00034736"/>
    </source>
</evidence>
<accession>A0AA38H232</accession>
<proteinExistence type="inferred from homology"/>
<sequence>MAIIEEVQDEEAAPAIATPSRTEMMSTLRALSAKLRLPEDLLPGFMDDEDDGSNAVYCRTCRSVLQDMVASTENPAWEETGLEEQGEIFGVVTRLYGEDGWTSAEIRTLIGDLARDVDTAQLAQYLLTHALRPYFSSTHPMLNPSTSRALSRPAGGPEALSDAQDAAAGTWKTYAAWGNYNILAWCCAQIPPADLPDKIGLVLPPTLMMMDDSDPAWRGRGAWVLSKWIGGIPTLTMKRMGMDTLLLKSLIHTLSLHSITPLPHVMPLTLELIGRASEGEKEAELLSEVMDKAVLTGWMYAPSGAEGRVVLTQVAKDLEQICGVLGAGILRWMKSIIPNLLQPLAYPPTPAVLSHFEANLSALLCVMRVTAPTGRVPRWRGQILDVLSRLCIHLDEKEKEDAAISRGQRNRVSIYGGLRGRVEAVFALLAELCPSVKQDEFARLIKLDHSVFDPIVGRTIVGTGEGVRA</sequence>
<dbReference type="GO" id="GO:0005829">
    <property type="term" value="C:cytosol"/>
    <property type="evidence" value="ECO:0007669"/>
    <property type="project" value="TreeGrafter"/>
</dbReference>
<organism evidence="2 3">
    <name type="scientific">Dioszegia hungarica</name>
    <dbReference type="NCBI Taxonomy" id="4972"/>
    <lineage>
        <taxon>Eukaryota</taxon>
        <taxon>Fungi</taxon>
        <taxon>Dikarya</taxon>
        <taxon>Basidiomycota</taxon>
        <taxon>Agaricomycotina</taxon>
        <taxon>Tremellomycetes</taxon>
        <taxon>Tremellales</taxon>
        <taxon>Bulleribasidiaceae</taxon>
        <taxon>Dioszegia</taxon>
    </lineage>
</organism>
<dbReference type="GO" id="GO:0005634">
    <property type="term" value="C:nucleus"/>
    <property type="evidence" value="ECO:0007669"/>
    <property type="project" value="TreeGrafter"/>
</dbReference>
<dbReference type="Proteomes" id="UP001164286">
    <property type="component" value="Unassembled WGS sequence"/>
</dbReference>
<reference evidence="2" key="1">
    <citation type="journal article" date="2022" name="G3 (Bethesda)">
        <title>High quality genome of the basidiomycete yeast Dioszegia hungarica PDD-24b-2 isolated from cloud water.</title>
        <authorList>
            <person name="Jarrige D."/>
            <person name="Haridas S."/>
            <person name="Bleykasten-Grosshans C."/>
            <person name="Joly M."/>
            <person name="Nadalig T."/>
            <person name="Sancelme M."/>
            <person name="Vuilleumier S."/>
            <person name="Grigoriev I.V."/>
            <person name="Amato P."/>
            <person name="Bringel F."/>
        </authorList>
    </citation>
    <scope>NUCLEOTIDE SEQUENCE</scope>
    <source>
        <strain evidence="2">PDD-24b-2</strain>
    </source>
</reference>
<dbReference type="AlphaFoldDB" id="A0AA38H232"/>
<comment type="caution">
    <text evidence="2">The sequence shown here is derived from an EMBL/GenBank/DDBJ whole genome shotgun (WGS) entry which is preliminary data.</text>
</comment>
<keyword evidence="3" id="KW-1185">Reference proteome</keyword>
<protein>
    <submittedName>
        <fullName evidence="2">Uncharacterized protein</fullName>
    </submittedName>
</protein>
<comment type="similarity">
    <text evidence="1">Belongs to the TTI2 family.</text>
</comment>
<dbReference type="Pfam" id="PF10521">
    <property type="entry name" value="Tti2"/>
    <property type="match status" value="1"/>
</dbReference>